<comment type="caution">
    <text evidence="3">The sequence shown here is derived from an EMBL/GenBank/DDBJ whole genome shotgun (WGS) entry which is preliminary data.</text>
</comment>
<dbReference type="Proteomes" id="UP001282474">
    <property type="component" value="Unassembled WGS sequence"/>
</dbReference>
<protein>
    <recommendedName>
        <fullName evidence="5">Secreted protein</fullName>
    </recommendedName>
</protein>
<feature type="transmembrane region" description="Helical" evidence="2">
    <location>
        <begin position="6"/>
        <end position="25"/>
    </location>
</feature>
<proteinExistence type="predicted"/>
<gene>
    <name evidence="3" type="ORF">PV383_09010</name>
</gene>
<evidence type="ECO:0000256" key="1">
    <source>
        <dbReference type="SAM" id="Coils"/>
    </source>
</evidence>
<evidence type="ECO:0000256" key="2">
    <source>
        <dbReference type="SAM" id="Phobius"/>
    </source>
</evidence>
<organism evidence="3 4">
    <name type="scientific">Streptomyces caniscabiei</name>
    <dbReference type="NCBI Taxonomy" id="2746961"/>
    <lineage>
        <taxon>Bacteria</taxon>
        <taxon>Bacillati</taxon>
        <taxon>Actinomycetota</taxon>
        <taxon>Actinomycetes</taxon>
        <taxon>Kitasatosporales</taxon>
        <taxon>Streptomycetaceae</taxon>
        <taxon>Streptomyces</taxon>
    </lineage>
</organism>
<evidence type="ECO:0000313" key="4">
    <source>
        <dbReference type="Proteomes" id="UP001282474"/>
    </source>
</evidence>
<keyword evidence="2" id="KW-0472">Membrane</keyword>
<reference evidence="3 4" key="1">
    <citation type="journal article" date="2023" name="Microb. Genom.">
        <title>Mesoterricola silvestris gen. nov., sp. nov., Mesoterricola sediminis sp. nov., Geothrix oryzae sp. nov., Geothrix edaphica sp. nov., Geothrix rubra sp. nov., and Geothrix limicola sp. nov., six novel members of Acidobacteriota isolated from soils.</title>
        <authorList>
            <person name="Weisberg A.J."/>
            <person name="Pearce E."/>
            <person name="Kramer C.G."/>
            <person name="Chang J.H."/>
            <person name="Clarke C.R."/>
        </authorList>
    </citation>
    <scope>NUCLEOTIDE SEQUENCE [LARGE SCALE GENOMIC DNA]</scope>
    <source>
        <strain evidence="3 4">NE20-4-1</strain>
    </source>
</reference>
<dbReference type="RefSeq" id="WP_193383422.1">
    <property type="nucleotide sequence ID" value="NZ_JABXWI010000001.1"/>
</dbReference>
<keyword evidence="1" id="KW-0175">Coiled coil</keyword>
<accession>A0ABU4MIK7</accession>
<keyword evidence="2" id="KW-1133">Transmembrane helix</keyword>
<dbReference type="EMBL" id="JARAWJ010000005">
    <property type="protein sequence ID" value="MDX3037308.1"/>
    <property type="molecule type" value="Genomic_DNA"/>
</dbReference>
<evidence type="ECO:0000313" key="3">
    <source>
        <dbReference type="EMBL" id="MDX3037308.1"/>
    </source>
</evidence>
<name>A0ABU4MIK7_9ACTN</name>
<keyword evidence="4" id="KW-1185">Reference proteome</keyword>
<sequence length="96" mass="10710">MDAAIVGPVLVLVGVLSGSIVAYLGKRAENATTRINSEMDQIQEERNKYLSQVDGLQTKVGEKDRRIEELLEQRLADRETITRLRIKIMELGGDPS</sequence>
<keyword evidence="2" id="KW-0812">Transmembrane</keyword>
<evidence type="ECO:0008006" key="5">
    <source>
        <dbReference type="Google" id="ProtNLM"/>
    </source>
</evidence>
<feature type="coiled-coil region" evidence="1">
    <location>
        <begin position="28"/>
        <end position="73"/>
    </location>
</feature>